<comment type="caution">
    <text evidence="2">The sequence shown here is derived from an EMBL/GenBank/DDBJ whole genome shotgun (WGS) entry which is preliminary data.</text>
</comment>
<sequence>MAVGADGRLRPGVCGLDHALAAAIREYASGDSLSASSFLRVWEQRSLRLLHVLLDDAADPHSRLIRYCDAYACALAPLHCSPGPPEPVHEGMASGGSGG</sequence>
<protein>
    <submittedName>
        <fullName evidence="2">Uncharacterized protein</fullName>
    </submittedName>
</protein>
<dbReference type="AlphaFoldDB" id="A0A5A8EIF8"/>
<evidence type="ECO:0000313" key="3">
    <source>
        <dbReference type="Proteomes" id="UP000322899"/>
    </source>
</evidence>
<evidence type="ECO:0000313" key="2">
    <source>
        <dbReference type="EMBL" id="KAA0175690.1"/>
    </source>
</evidence>
<gene>
    <name evidence="2" type="ORF">FNF27_02771</name>
</gene>
<dbReference type="EMBL" id="VLTO01000012">
    <property type="protein sequence ID" value="KAA0175690.1"/>
    <property type="molecule type" value="Genomic_DNA"/>
</dbReference>
<evidence type="ECO:0000256" key="1">
    <source>
        <dbReference type="SAM" id="MobiDB-lite"/>
    </source>
</evidence>
<dbReference type="Proteomes" id="UP000322899">
    <property type="component" value="Unassembled WGS sequence"/>
</dbReference>
<accession>A0A5A8EIF8</accession>
<reference evidence="2 3" key="1">
    <citation type="submission" date="2019-07" db="EMBL/GenBank/DDBJ databases">
        <title>Genomes of Cafeteria roenbergensis.</title>
        <authorList>
            <person name="Fischer M.G."/>
            <person name="Hackl T."/>
            <person name="Roman M."/>
        </authorList>
    </citation>
    <scope>NUCLEOTIDE SEQUENCE [LARGE SCALE GENOMIC DNA]</scope>
    <source>
        <strain evidence="2 3">E4-10P</strain>
    </source>
</reference>
<proteinExistence type="predicted"/>
<feature type="region of interest" description="Disordered" evidence="1">
    <location>
        <begin position="80"/>
        <end position="99"/>
    </location>
</feature>
<organism evidence="2 3">
    <name type="scientific">Cafeteria roenbergensis</name>
    <name type="common">Marine flagellate</name>
    <dbReference type="NCBI Taxonomy" id="33653"/>
    <lineage>
        <taxon>Eukaryota</taxon>
        <taxon>Sar</taxon>
        <taxon>Stramenopiles</taxon>
        <taxon>Bigyra</taxon>
        <taxon>Opalozoa</taxon>
        <taxon>Bicosoecida</taxon>
        <taxon>Cafeteriaceae</taxon>
        <taxon>Cafeteria</taxon>
    </lineage>
</organism>
<name>A0A5A8EIF8_CAFRO</name>